<accession>A0ABR1K756</accession>
<dbReference type="PRINTS" id="PR00320">
    <property type="entry name" value="GPROTEINBRPT"/>
</dbReference>
<dbReference type="PANTHER" id="PTHR22852:SF0">
    <property type="entry name" value="DENTICLELESS PROTEIN HOMOLOG"/>
    <property type="match status" value="1"/>
</dbReference>
<sequence>MLPSPSSSPVHPHILQNRTNVIDETIAPPPHPFFTQLPTPPKHAGIKRHSKGSQNEPPIKRLKLSPQAELESSSDEEDDFVVKPRTSRHRIHSFGLRDPFIRAAPAVVSTRPILQSFVSSNKSDMFKCQSIDLGAFLTPPYACAYSHNSKSGRQSLLAVATEQGSVHLIDTRKRLDWDPEPPRTTLQPHTNAIFHVSWSQSDERIVTCSGDHSAKIVDVSAREVLHSLRGHTGTVKCAAWNPAHKDLLSTGGRDGTICLWDLRVGENSRQDDRSILEPVTIIHGAHECLDTKPGRPKNVKAKSVTNLVYTASDLLTSSGSFDGILRMWDLRFLTDKKKSKRTKGKKTTPLHFSETDPTTDHGARARGILSLAQGTFSTSGLLFALGADSRIHTYSTSTLSPMPMSYTHNNLRANSSFYLNMAVSPCGRWLASGNGGRDGSCLLFDVASTGRPFARPEEGIELKGQIGEVGAVDWADGMLATCADDGTVRVWRPDIETYTNCVRSPEEGKWDWSWSLQ</sequence>
<evidence type="ECO:0000256" key="5">
    <source>
        <dbReference type="ARBA" id="ARBA00038344"/>
    </source>
</evidence>
<keyword evidence="3" id="KW-0677">Repeat</keyword>
<dbReference type="InterPro" id="IPR020472">
    <property type="entry name" value="WD40_PAC1"/>
</dbReference>
<dbReference type="Pfam" id="PF00400">
    <property type="entry name" value="WD40"/>
    <property type="match status" value="4"/>
</dbReference>
<dbReference type="EMBL" id="JBANRG010000002">
    <property type="protein sequence ID" value="KAK7470913.1"/>
    <property type="molecule type" value="Genomic_DNA"/>
</dbReference>
<keyword evidence="4" id="KW-0833">Ubl conjugation pathway</keyword>
<dbReference type="InterPro" id="IPR015943">
    <property type="entry name" value="WD40/YVTN_repeat-like_dom_sf"/>
</dbReference>
<evidence type="ECO:0000313" key="9">
    <source>
        <dbReference type="Proteomes" id="UP001498398"/>
    </source>
</evidence>
<dbReference type="InterPro" id="IPR019775">
    <property type="entry name" value="WD40_repeat_CS"/>
</dbReference>
<evidence type="ECO:0000313" key="8">
    <source>
        <dbReference type="EMBL" id="KAK7470913.1"/>
    </source>
</evidence>
<dbReference type="Gene3D" id="2.130.10.10">
    <property type="entry name" value="YVTN repeat-like/Quinoprotein amine dehydrogenase"/>
    <property type="match status" value="2"/>
</dbReference>
<keyword evidence="2 6" id="KW-0853">WD repeat</keyword>
<proteinExistence type="inferred from homology"/>
<organism evidence="8 9">
    <name type="scientific">Marasmiellus scandens</name>
    <dbReference type="NCBI Taxonomy" id="2682957"/>
    <lineage>
        <taxon>Eukaryota</taxon>
        <taxon>Fungi</taxon>
        <taxon>Dikarya</taxon>
        <taxon>Basidiomycota</taxon>
        <taxon>Agaricomycotina</taxon>
        <taxon>Agaricomycetes</taxon>
        <taxon>Agaricomycetidae</taxon>
        <taxon>Agaricales</taxon>
        <taxon>Marasmiineae</taxon>
        <taxon>Omphalotaceae</taxon>
        <taxon>Marasmiellus</taxon>
    </lineage>
</organism>
<evidence type="ECO:0000256" key="6">
    <source>
        <dbReference type="PROSITE-ProRule" id="PRU00221"/>
    </source>
</evidence>
<evidence type="ECO:0000256" key="7">
    <source>
        <dbReference type="SAM" id="MobiDB-lite"/>
    </source>
</evidence>
<evidence type="ECO:0000256" key="4">
    <source>
        <dbReference type="ARBA" id="ARBA00022786"/>
    </source>
</evidence>
<dbReference type="PROSITE" id="PS00678">
    <property type="entry name" value="WD_REPEATS_1"/>
    <property type="match status" value="2"/>
</dbReference>
<comment type="similarity">
    <text evidence="5">Belongs to the WD repeat cdt2 family.</text>
</comment>
<feature type="region of interest" description="Disordered" evidence="7">
    <location>
        <begin position="339"/>
        <end position="359"/>
    </location>
</feature>
<dbReference type="Proteomes" id="UP001498398">
    <property type="component" value="Unassembled WGS sequence"/>
</dbReference>
<dbReference type="PANTHER" id="PTHR22852">
    <property type="entry name" value="LETHAL 2 DENTICLELESS PROTEIN RETINOIC ACID-REGULATED NUCLEAR MATRIX-ASSOCIATED PROTEIN"/>
    <property type="match status" value="1"/>
</dbReference>
<evidence type="ECO:0000256" key="3">
    <source>
        <dbReference type="ARBA" id="ARBA00022737"/>
    </source>
</evidence>
<dbReference type="InterPro" id="IPR036322">
    <property type="entry name" value="WD40_repeat_dom_sf"/>
</dbReference>
<protein>
    <submittedName>
        <fullName evidence="8">Uncharacterized protein</fullName>
    </submittedName>
</protein>
<feature type="repeat" description="WD" evidence="6">
    <location>
        <begin position="228"/>
        <end position="270"/>
    </location>
</feature>
<feature type="region of interest" description="Disordered" evidence="7">
    <location>
        <begin position="24"/>
        <end position="84"/>
    </location>
</feature>
<feature type="repeat" description="WD" evidence="6">
    <location>
        <begin position="462"/>
        <end position="491"/>
    </location>
</feature>
<feature type="compositionally biased region" description="Basic residues" evidence="7">
    <location>
        <begin position="339"/>
        <end position="348"/>
    </location>
</feature>
<comment type="caution">
    <text evidence="8">The sequence shown here is derived from an EMBL/GenBank/DDBJ whole genome shotgun (WGS) entry which is preliminary data.</text>
</comment>
<evidence type="ECO:0000256" key="1">
    <source>
        <dbReference type="ARBA" id="ARBA00004906"/>
    </source>
</evidence>
<dbReference type="PROSITE" id="PS50082">
    <property type="entry name" value="WD_REPEATS_2"/>
    <property type="match status" value="4"/>
</dbReference>
<dbReference type="SUPFAM" id="SSF50978">
    <property type="entry name" value="WD40 repeat-like"/>
    <property type="match status" value="1"/>
</dbReference>
<keyword evidence="9" id="KW-1185">Reference proteome</keyword>
<feature type="repeat" description="WD" evidence="6">
    <location>
        <begin position="304"/>
        <end position="331"/>
    </location>
</feature>
<dbReference type="PROSITE" id="PS50294">
    <property type="entry name" value="WD_REPEATS_REGION"/>
    <property type="match status" value="1"/>
</dbReference>
<dbReference type="InterPro" id="IPR051865">
    <property type="entry name" value="WD-repeat_CDT2_adapter"/>
</dbReference>
<feature type="repeat" description="WD" evidence="6">
    <location>
        <begin position="186"/>
        <end position="227"/>
    </location>
</feature>
<reference evidence="8 9" key="1">
    <citation type="submission" date="2024-01" db="EMBL/GenBank/DDBJ databases">
        <title>A draft genome for the cacao thread blight pathogen Marasmiellus scandens.</title>
        <authorList>
            <person name="Baruah I.K."/>
            <person name="Leung J."/>
            <person name="Bukari Y."/>
            <person name="Amoako-Attah I."/>
            <person name="Meinhardt L.W."/>
            <person name="Bailey B.A."/>
            <person name="Cohen S.P."/>
        </authorList>
    </citation>
    <scope>NUCLEOTIDE SEQUENCE [LARGE SCALE GENOMIC DNA]</scope>
    <source>
        <strain evidence="8 9">GH-19</strain>
    </source>
</reference>
<gene>
    <name evidence="8" type="ORF">VKT23_002329</name>
</gene>
<name>A0ABR1K756_9AGAR</name>
<evidence type="ECO:0000256" key="2">
    <source>
        <dbReference type="ARBA" id="ARBA00022574"/>
    </source>
</evidence>
<dbReference type="InterPro" id="IPR001680">
    <property type="entry name" value="WD40_rpt"/>
</dbReference>
<dbReference type="SMART" id="SM00320">
    <property type="entry name" value="WD40"/>
    <property type="match status" value="6"/>
</dbReference>
<comment type="pathway">
    <text evidence="1">Protein modification; protein ubiquitination.</text>
</comment>